<reference evidence="2 3" key="1">
    <citation type="submission" date="2016-10" db="EMBL/GenBank/DDBJ databases">
        <authorList>
            <person name="de Groot N.N."/>
        </authorList>
    </citation>
    <scope>NUCLEOTIDE SEQUENCE [LARGE SCALE GENOMIC DNA]</scope>
    <source>
        <strain evidence="2 3">DSM 28286</strain>
    </source>
</reference>
<dbReference type="PANTHER" id="PTHR46333">
    <property type="entry name" value="CYTOKINESIS PROTEIN 3"/>
    <property type="match status" value="1"/>
</dbReference>
<protein>
    <submittedName>
        <fullName evidence="2">Transglutaminase-like superfamily protein</fullName>
    </submittedName>
</protein>
<dbReference type="AlphaFoldDB" id="A0A1I5Y9S2"/>
<dbReference type="EMBL" id="FOXQ01000011">
    <property type="protein sequence ID" value="SFQ40850.1"/>
    <property type="molecule type" value="Genomic_DNA"/>
</dbReference>
<dbReference type="InterPro" id="IPR038765">
    <property type="entry name" value="Papain-like_cys_pep_sf"/>
</dbReference>
<dbReference type="Proteomes" id="UP000199031">
    <property type="component" value="Unassembled WGS sequence"/>
</dbReference>
<name>A0A1I5Y9S2_9BACT</name>
<accession>A0A1I5Y9S2</accession>
<feature type="domain" description="Transglutaminase-like" evidence="1">
    <location>
        <begin position="101"/>
        <end position="163"/>
    </location>
</feature>
<dbReference type="SUPFAM" id="SSF54001">
    <property type="entry name" value="Cysteine proteinases"/>
    <property type="match status" value="1"/>
</dbReference>
<evidence type="ECO:0000313" key="2">
    <source>
        <dbReference type="EMBL" id="SFQ40850.1"/>
    </source>
</evidence>
<dbReference type="OrthoDB" id="9788327at2"/>
<dbReference type="RefSeq" id="WP_090660922.1">
    <property type="nucleotide sequence ID" value="NZ_FOXQ01000011.1"/>
</dbReference>
<dbReference type="PANTHER" id="PTHR46333:SF2">
    <property type="entry name" value="CYTOKINESIS PROTEIN 3"/>
    <property type="match status" value="1"/>
</dbReference>
<dbReference type="InterPro" id="IPR052557">
    <property type="entry name" value="CAP/Cytokinesis_protein"/>
</dbReference>
<evidence type="ECO:0000259" key="1">
    <source>
        <dbReference type="SMART" id="SM00460"/>
    </source>
</evidence>
<sequence length="406" mass="47036">MKPSIKQLSLLVFLLLFIQILNAQKISVNEYAAIDAKALQIPDSLTATTAGIAGYINSNFATDKEKARAAFIWVASNIQYDIDNMFALNFYEAAEEKIDKPLKTRKGICENYAALFNDICAKCNIKSFMVPGYTKQNGFTDYIPHVWCAAYIDTAWFLFDPTWGSGYIMNSKFYKRIDNKYFEADPSFLIKTHIPFDYLWQCLNYPVSNQEFYEGKTTQNTTRAFFNYADSIALFEQQNHIEQLTAEARRIEKNGVKNSMIFDRLRHIKLDIENDKIDKENKRQAMLATLYNDAVAYFNGAVKDFNGFIEYRNKQFKPEKTDEEIQGMIDSTNADILKAKNNIKQISNPDPAMDKFLSQLLPLIVDLDNRLNEQQDWLNLYFSKSKAKRKSMFYEKKLSWFGIPLN</sequence>
<dbReference type="SMART" id="SM00460">
    <property type="entry name" value="TGc"/>
    <property type="match status" value="1"/>
</dbReference>
<gene>
    <name evidence="2" type="ORF">SAMN05444277_11146</name>
</gene>
<proteinExistence type="predicted"/>
<dbReference type="Pfam" id="PF01841">
    <property type="entry name" value="Transglut_core"/>
    <property type="match status" value="1"/>
</dbReference>
<dbReference type="InterPro" id="IPR002931">
    <property type="entry name" value="Transglutaminase-like"/>
</dbReference>
<organism evidence="2 3">
    <name type="scientific">Parafilimonas terrae</name>
    <dbReference type="NCBI Taxonomy" id="1465490"/>
    <lineage>
        <taxon>Bacteria</taxon>
        <taxon>Pseudomonadati</taxon>
        <taxon>Bacteroidota</taxon>
        <taxon>Chitinophagia</taxon>
        <taxon>Chitinophagales</taxon>
        <taxon>Chitinophagaceae</taxon>
        <taxon>Parafilimonas</taxon>
    </lineage>
</organism>
<evidence type="ECO:0000313" key="3">
    <source>
        <dbReference type="Proteomes" id="UP000199031"/>
    </source>
</evidence>
<dbReference type="Gene3D" id="3.10.620.30">
    <property type="match status" value="1"/>
</dbReference>
<keyword evidence="3" id="KW-1185">Reference proteome</keyword>
<dbReference type="GO" id="GO:0005737">
    <property type="term" value="C:cytoplasm"/>
    <property type="evidence" value="ECO:0007669"/>
    <property type="project" value="TreeGrafter"/>
</dbReference>
<dbReference type="STRING" id="1465490.SAMN05444277_11146"/>